<dbReference type="SUPFAM" id="SSF110849">
    <property type="entry name" value="ParB/Sulfiredoxin"/>
    <property type="match status" value="1"/>
</dbReference>
<dbReference type="AlphaFoldDB" id="A0A2T3KKB3"/>
<sequence length="213" mass="24388">MMDITNNFIRLLKILNELDVSDLLDLSIEERVEIFNQLSDISAKIVEFKHPTLNVKLVDSALVKDNDYNPNKVGPVEFKLLKHSIKKDGITIPVVVGKQTGSNSYVIIDGYHRSQIIKKDKQINQSISDYIPIVILNKTIDNRISSSIRHNIARGVHQVELTSQLVIKLRDMKWTNDDISQELGMDNDEILRMQQITGLAEAFRHHSFSKAWK</sequence>
<dbReference type="GeneID" id="29945363"/>
<accession>A0A2T3KKB3</accession>
<name>A0A2T3KKB3_9GAMM</name>
<evidence type="ECO:0000313" key="2">
    <source>
        <dbReference type="EMBL" id="PSU99950.1"/>
    </source>
</evidence>
<evidence type="ECO:0000259" key="1">
    <source>
        <dbReference type="SMART" id="SM00470"/>
    </source>
</evidence>
<protein>
    <submittedName>
        <fullName evidence="2">Chromosome partitioning protein ParB</fullName>
    </submittedName>
</protein>
<gene>
    <name evidence="2" type="ORF">C9J27_06805</name>
</gene>
<dbReference type="SMART" id="SM00470">
    <property type="entry name" value="ParB"/>
    <property type="match status" value="1"/>
</dbReference>
<dbReference type="Gene3D" id="3.90.1530.10">
    <property type="entry name" value="Conserved hypothetical protein from pyrococcus furiosus pfu- 392566-001, ParB domain"/>
    <property type="match status" value="1"/>
</dbReference>
<dbReference type="InterPro" id="IPR003115">
    <property type="entry name" value="ParB_N"/>
</dbReference>
<proteinExistence type="predicted"/>
<dbReference type="InterPro" id="IPR036086">
    <property type="entry name" value="ParB/Sulfiredoxin_sf"/>
</dbReference>
<reference evidence="2 3" key="1">
    <citation type="submission" date="2018-01" db="EMBL/GenBank/DDBJ databases">
        <title>Whole genome sequencing of Histamine producing bacteria.</title>
        <authorList>
            <person name="Butler K."/>
        </authorList>
    </citation>
    <scope>NUCLEOTIDE SEQUENCE [LARGE SCALE GENOMIC DNA]</scope>
    <source>
        <strain evidence="2 3">FS-7.2</strain>
    </source>
</reference>
<dbReference type="Pfam" id="PF02195">
    <property type="entry name" value="ParB_N"/>
    <property type="match status" value="1"/>
</dbReference>
<comment type="caution">
    <text evidence="2">The sequence shown here is derived from an EMBL/GenBank/DDBJ whole genome shotgun (WGS) entry which is preliminary data.</text>
</comment>
<feature type="domain" description="ParB-like N-terminal" evidence="1">
    <location>
        <begin position="56"/>
        <end position="152"/>
    </location>
</feature>
<dbReference type="EMBL" id="PYNF01000004">
    <property type="protein sequence ID" value="PSU99950.1"/>
    <property type="molecule type" value="Genomic_DNA"/>
</dbReference>
<dbReference type="RefSeq" id="WP_054262146.1">
    <property type="nucleotide sequence ID" value="NZ_LN794353.1"/>
</dbReference>
<evidence type="ECO:0000313" key="3">
    <source>
        <dbReference type="Proteomes" id="UP000241426"/>
    </source>
</evidence>
<organism evidence="2 3">
    <name type="scientific">Photobacterium kishitanii</name>
    <dbReference type="NCBI Taxonomy" id="318456"/>
    <lineage>
        <taxon>Bacteria</taxon>
        <taxon>Pseudomonadati</taxon>
        <taxon>Pseudomonadota</taxon>
        <taxon>Gammaproteobacteria</taxon>
        <taxon>Vibrionales</taxon>
        <taxon>Vibrionaceae</taxon>
        <taxon>Photobacterium</taxon>
    </lineage>
</organism>
<dbReference type="Proteomes" id="UP000241426">
    <property type="component" value="Unassembled WGS sequence"/>
</dbReference>